<dbReference type="PANTHER" id="PTHR11533:SF174">
    <property type="entry name" value="PUROMYCIN-SENSITIVE AMINOPEPTIDASE-RELATED"/>
    <property type="match status" value="1"/>
</dbReference>
<dbReference type="InterPro" id="IPR042097">
    <property type="entry name" value="Aminopeptidase_N-like_N_sf"/>
</dbReference>
<dbReference type="GO" id="GO:0016285">
    <property type="term" value="F:alanyl aminopeptidase activity"/>
    <property type="evidence" value="ECO:0007669"/>
    <property type="project" value="UniProtKB-EC"/>
</dbReference>
<evidence type="ECO:0000256" key="10">
    <source>
        <dbReference type="ARBA" id="ARBA00022833"/>
    </source>
</evidence>
<dbReference type="InterPro" id="IPR001930">
    <property type="entry name" value="Peptidase_M1"/>
</dbReference>
<keyword evidence="9" id="KW-0378">Hydrolase</keyword>
<evidence type="ECO:0000256" key="4">
    <source>
        <dbReference type="ARBA" id="ARBA00012564"/>
    </source>
</evidence>
<keyword evidence="8" id="KW-0479">Metal-binding</keyword>
<dbReference type="GO" id="GO:0016020">
    <property type="term" value="C:membrane"/>
    <property type="evidence" value="ECO:0007669"/>
    <property type="project" value="TreeGrafter"/>
</dbReference>
<reference evidence="14 15" key="1">
    <citation type="submission" date="2015-08" db="EMBL/GenBank/DDBJ databases">
        <authorList>
            <person name="Babu N.S."/>
            <person name="Beckwith C.J."/>
            <person name="Beseler K.G."/>
            <person name="Brison A."/>
            <person name="Carone J.V."/>
            <person name="Caskin T.P."/>
            <person name="Diamond M."/>
            <person name="Durham M.E."/>
            <person name="Foxe J.M."/>
            <person name="Go M."/>
            <person name="Henderson B.A."/>
            <person name="Jones I.B."/>
            <person name="McGettigan J.A."/>
            <person name="Micheletti S.J."/>
            <person name="Nasrallah M.E."/>
            <person name="Ortiz D."/>
            <person name="Piller C.R."/>
            <person name="Privatt S.R."/>
            <person name="Schneider S.L."/>
            <person name="Sharp S."/>
            <person name="Smith T.C."/>
            <person name="Stanton J.D."/>
            <person name="Ullery H.E."/>
            <person name="Wilson R.J."/>
            <person name="Serrano M.G."/>
            <person name="Buck G."/>
            <person name="Lee V."/>
            <person name="Wang Y."/>
            <person name="Carvalho R."/>
            <person name="Voegtly L."/>
            <person name="Shi R."/>
            <person name="Duckworth R."/>
            <person name="Johnson A."/>
            <person name="Loviza R."/>
            <person name="Walstead R."/>
            <person name="Shah Z."/>
            <person name="Kiflezghi M."/>
            <person name="Wade K."/>
            <person name="Ball S.L."/>
            <person name="Bradley K.W."/>
            <person name="Asai D.J."/>
            <person name="Bowman C.A."/>
            <person name="Russell D.A."/>
            <person name="Pope W.H."/>
            <person name="Jacobs-Sera D."/>
            <person name="Hendrix R.W."/>
            <person name="Hatfull G.F."/>
        </authorList>
    </citation>
    <scope>NUCLEOTIDE SEQUENCE [LARGE SCALE GENOMIC DNA]</scope>
    <source>
        <strain evidence="14 15">DSM 27648</strain>
    </source>
</reference>
<protein>
    <recommendedName>
        <fullName evidence="5">Aminopeptidase N</fullName>
        <ecNumber evidence="4">3.4.11.2</ecNumber>
    </recommendedName>
</protein>
<keyword evidence="11" id="KW-0482">Metalloprotease</keyword>
<dbReference type="PANTHER" id="PTHR11533">
    <property type="entry name" value="PROTEASE M1 ZINC METALLOPROTEASE"/>
    <property type="match status" value="1"/>
</dbReference>
<feature type="domain" description="Peptidase M1 membrane alanine aminopeptidase" evidence="13">
    <location>
        <begin position="242"/>
        <end position="454"/>
    </location>
</feature>
<evidence type="ECO:0000256" key="9">
    <source>
        <dbReference type="ARBA" id="ARBA00022801"/>
    </source>
</evidence>
<dbReference type="InterPro" id="IPR027268">
    <property type="entry name" value="Peptidase_M4/M1_CTD_sf"/>
</dbReference>
<evidence type="ECO:0000313" key="15">
    <source>
        <dbReference type="Proteomes" id="UP000064967"/>
    </source>
</evidence>
<keyword evidence="7" id="KW-0645">Protease</keyword>
<name>A0A0K1PVI6_9BACT</name>
<dbReference type="GO" id="GO:0070006">
    <property type="term" value="F:metalloaminopeptidase activity"/>
    <property type="evidence" value="ECO:0007669"/>
    <property type="project" value="TreeGrafter"/>
</dbReference>
<dbReference type="GO" id="GO:0005737">
    <property type="term" value="C:cytoplasm"/>
    <property type="evidence" value="ECO:0007669"/>
    <property type="project" value="TreeGrafter"/>
</dbReference>
<comment type="cofactor">
    <cofactor evidence="2">
        <name>Zn(2+)</name>
        <dbReference type="ChEBI" id="CHEBI:29105"/>
    </cofactor>
</comment>
<evidence type="ECO:0000256" key="3">
    <source>
        <dbReference type="ARBA" id="ARBA00010136"/>
    </source>
</evidence>
<proteinExistence type="inferred from homology"/>
<dbReference type="Gene3D" id="2.60.40.1730">
    <property type="entry name" value="tricorn interacting facor f3 domain"/>
    <property type="match status" value="1"/>
</dbReference>
<evidence type="ECO:0000256" key="5">
    <source>
        <dbReference type="ARBA" id="ARBA00015611"/>
    </source>
</evidence>
<dbReference type="SUPFAM" id="SSF55486">
    <property type="entry name" value="Metalloproteases ('zincins'), catalytic domain"/>
    <property type="match status" value="1"/>
</dbReference>
<dbReference type="GO" id="GO:0006508">
    <property type="term" value="P:proteolysis"/>
    <property type="evidence" value="ECO:0007669"/>
    <property type="project" value="UniProtKB-KW"/>
</dbReference>
<evidence type="ECO:0000256" key="7">
    <source>
        <dbReference type="ARBA" id="ARBA00022670"/>
    </source>
</evidence>
<dbReference type="Gene3D" id="1.10.390.10">
    <property type="entry name" value="Neutral Protease Domain 2"/>
    <property type="match status" value="1"/>
</dbReference>
<dbReference type="EMBL" id="CP012333">
    <property type="protein sequence ID" value="AKU97139.1"/>
    <property type="molecule type" value="Genomic_DNA"/>
</dbReference>
<organism evidence="14 15">
    <name type="scientific">Labilithrix luteola</name>
    <dbReference type="NCBI Taxonomy" id="1391654"/>
    <lineage>
        <taxon>Bacteria</taxon>
        <taxon>Pseudomonadati</taxon>
        <taxon>Myxococcota</taxon>
        <taxon>Polyangia</taxon>
        <taxon>Polyangiales</taxon>
        <taxon>Labilitrichaceae</taxon>
        <taxon>Labilithrix</taxon>
    </lineage>
</organism>
<evidence type="ECO:0000313" key="14">
    <source>
        <dbReference type="EMBL" id="AKU97139.1"/>
    </source>
</evidence>
<dbReference type="KEGG" id="llu:AKJ09_03803"/>
<keyword evidence="6 14" id="KW-0031">Aminopeptidase</keyword>
<accession>A0A0K1PVI6</accession>
<evidence type="ECO:0000256" key="12">
    <source>
        <dbReference type="SAM" id="MobiDB-lite"/>
    </source>
</evidence>
<dbReference type="GO" id="GO:0008270">
    <property type="term" value="F:zinc ion binding"/>
    <property type="evidence" value="ECO:0007669"/>
    <property type="project" value="InterPro"/>
</dbReference>
<dbReference type="Pfam" id="PF01433">
    <property type="entry name" value="Peptidase_M1"/>
    <property type="match status" value="1"/>
</dbReference>
<dbReference type="Proteomes" id="UP000064967">
    <property type="component" value="Chromosome"/>
</dbReference>
<dbReference type="InterPro" id="IPR050344">
    <property type="entry name" value="Peptidase_M1_aminopeptidases"/>
</dbReference>
<evidence type="ECO:0000256" key="2">
    <source>
        <dbReference type="ARBA" id="ARBA00001947"/>
    </source>
</evidence>
<comment type="catalytic activity">
    <reaction evidence="1">
        <text>Release of an N-terminal amino acid, Xaa-|-Yaa- from a peptide, amide or arylamide. Xaa is preferably Ala, but may be most amino acids including Pro (slow action). When a terminal hydrophobic residue is followed by a prolyl residue, the two may be released as an intact Xaa-Pro dipeptide.</text>
        <dbReference type="EC" id="3.4.11.2"/>
    </reaction>
</comment>
<evidence type="ECO:0000256" key="11">
    <source>
        <dbReference type="ARBA" id="ARBA00023049"/>
    </source>
</evidence>
<dbReference type="InterPro" id="IPR014782">
    <property type="entry name" value="Peptidase_M1_dom"/>
</dbReference>
<dbReference type="EC" id="3.4.11.2" evidence="4"/>
<feature type="region of interest" description="Disordered" evidence="12">
    <location>
        <begin position="11"/>
        <end position="34"/>
    </location>
</feature>
<keyword evidence="15" id="KW-1185">Reference proteome</keyword>
<dbReference type="GO" id="GO:0043171">
    <property type="term" value="P:peptide catabolic process"/>
    <property type="evidence" value="ECO:0007669"/>
    <property type="project" value="TreeGrafter"/>
</dbReference>
<dbReference type="GO" id="GO:0042277">
    <property type="term" value="F:peptide binding"/>
    <property type="evidence" value="ECO:0007669"/>
    <property type="project" value="TreeGrafter"/>
</dbReference>
<evidence type="ECO:0000259" key="13">
    <source>
        <dbReference type="Pfam" id="PF01433"/>
    </source>
</evidence>
<sequence length="462" mass="51006">MWLVAASCGCSGSGGQSQRPLRETPKTTATAQSPGLEECREAAGAIDVVHHDIRLTIHRAPSSLHGEGTIHVRARRPTPIVVLDIRALRIASVRSNSQPLGIRVADGHLCMKLPSPLPALAEAPIEAAWDVEGHDTLHVAEDQVWAGYDASAWMPTLRDASQRATLTVRIDAPPEWKVTASGHASPSAQALGGRASSTFELKRSSPPFLYAFAAGHFDEAELDVDGVRLRAWGPPGEDLRGALATTASTLRFFQKTIGVPLPADEYRQVFVRDNAAQEAAGFSLLGAKALADLRRTPREDWIFSHELAHQWFGWLVPCVDFRDFWLNEGFATFMVAAAKERRWGRDEYDREVALWRKRSAKVHEDGHDAPISLAPPGLPRRSIDDSELQARGVTYARGALVLHKLRTELGDEVFWRAIHRYVEQRADHGATTEDLRAAFDDASGRDMRPFFATWVYTNAPDL</sequence>
<evidence type="ECO:0000256" key="8">
    <source>
        <dbReference type="ARBA" id="ARBA00022723"/>
    </source>
</evidence>
<dbReference type="PRINTS" id="PR00756">
    <property type="entry name" value="ALADIPTASE"/>
</dbReference>
<gene>
    <name evidence="14" type="ORF">AKJ09_03803</name>
</gene>
<comment type="similarity">
    <text evidence="3">Belongs to the peptidase M1 family.</text>
</comment>
<dbReference type="GO" id="GO:0005615">
    <property type="term" value="C:extracellular space"/>
    <property type="evidence" value="ECO:0007669"/>
    <property type="project" value="TreeGrafter"/>
</dbReference>
<dbReference type="AlphaFoldDB" id="A0A0K1PVI6"/>
<dbReference type="SUPFAM" id="SSF63737">
    <property type="entry name" value="Leukotriene A4 hydrolase N-terminal domain"/>
    <property type="match status" value="1"/>
</dbReference>
<keyword evidence="10" id="KW-0862">Zinc</keyword>
<evidence type="ECO:0000256" key="6">
    <source>
        <dbReference type="ARBA" id="ARBA00022438"/>
    </source>
</evidence>
<dbReference type="STRING" id="1391654.AKJ09_03803"/>
<evidence type="ECO:0000256" key="1">
    <source>
        <dbReference type="ARBA" id="ARBA00000098"/>
    </source>
</evidence>